<feature type="transmembrane region" description="Helical" evidence="5">
    <location>
        <begin position="21"/>
        <end position="52"/>
    </location>
</feature>
<comment type="subcellular location">
    <subcellularLocation>
        <location evidence="1">Membrane</location>
        <topology evidence="1">Multi-pass membrane protein</topology>
    </subcellularLocation>
</comment>
<comment type="caution">
    <text evidence="7">The sequence shown here is derived from an EMBL/GenBank/DDBJ whole genome shotgun (WGS) entry which is preliminary data.</text>
</comment>
<dbReference type="Pfam" id="PF04932">
    <property type="entry name" value="Wzy_C"/>
    <property type="match status" value="1"/>
</dbReference>
<keyword evidence="4 5" id="KW-0472">Membrane</keyword>
<dbReference type="InterPro" id="IPR051533">
    <property type="entry name" value="WaaL-like"/>
</dbReference>
<feature type="transmembrane region" description="Helical" evidence="5">
    <location>
        <begin position="340"/>
        <end position="368"/>
    </location>
</feature>
<feature type="transmembrane region" description="Helical" evidence="5">
    <location>
        <begin position="72"/>
        <end position="92"/>
    </location>
</feature>
<dbReference type="RefSeq" id="WP_120809309.1">
    <property type="nucleotide sequence ID" value="NZ_RBID01000002.1"/>
</dbReference>
<feature type="transmembrane region" description="Helical" evidence="5">
    <location>
        <begin position="229"/>
        <end position="245"/>
    </location>
</feature>
<accession>A0A495BL31</accession>
<proteinExistence type="predicted"/>
<feature type="transmembrane region" description="Helical" evidence="5">
    <location>
        <begin position="124"/>
        <end position="146"/>
    </location>
</feature>
<dbReference type="GO" id="GO:0016874">
    <property type="term" value="F:ligase activity"/>
    <property type="evidence" value="ECO:0007669"/>
    <property type="project" value="UniProtKB-KW"/>
</dbReference>
<keyword evidence="7" id="KW-0436">Ligase</keyword>
<feature type="transmembrane region" description="Helical" evidence="5">
    <location>
        <begin position="206"/>
        <end position="222"/>
    </location>
</feature>
<evidence type="ECO:0000313" key="8">
    <source>
        <dbReference type="Proteomes" id="UP000279384"/>
    </source>
</evidence>
<dbReference type="EMBL" id="RBID01000002">
    <property type="protein sequence ID" value="RKQ62146.1"/>
    <property type="molecule type" value="Genomic_DNA"/>
</dbReference>
<dbReference type="PANTHER" id="PTHR37422">
    <property type="entry name" value="TEICHURONIC ACID BIOSYNTHESIS PROTEIN TUAE"/>
    <property type="match status" value="1"/>
</dbReference>
<gene>
    <name evidence="7" type="ORF">C8E02_0202</name>
</gene>
<evidence type="ECO:0000313" key="7">
    <source>
        <dbReference type="EMBL" id="RKQ62146.1"/>
    </source>
</evidence>
<dbReference type="AlphaFoldDB" id="A0A495BL31"/>
<reference evidence="7 8" key="1">
    <citation type="submission" date="2018-10" db="EMBL/GenBank/DDBJ databases">
        <title>Genomic Encyclopedia of Type Strains, Phase IV (KMG-IV): sequencing the most valuable type-strain genomes for metagenomic binning, comparative biology and taxonomic classification.</title>
        <authorList>
            <person name="Goeker M."/>
        </authorList>
    </citation>
    <scope>NUCLEOTIDE SEQUENCE [LARGE SCALE GENOMIC DNA]</scope>
    <source>
        <strain evidence="7 8">DSM 3303</strain>
    </source>
</reference>
<dbReference type="PANTHER" id="PTHR37422:SF13">
    <property type="entry name" value="LIPOPOLYSACCHARIDE BIOSYNTHESIS PROTEIN PA4999-RELATED"/>
    <property type="match status" value="1"/>
</dbReference>
<evidence type="ECO:0000259" key="6">
    <source>
        <dbReference type="Pfam" id="PF04932"/>
    </source>
</evidence>
<dbReference type="GO" id="GO:0016020">
    <property type="term" value="C:membrane"/>
    <property type="evidence" value="ECO:0007669"/>
    <property type="project" value="UniProtKB-SubCell"/>
</dbReference>
<dbReference type="Proteomes" id="UP000279384">
    <property type="component" value="Unassembled WGS sequence"/>
</dbReference>
<keyword evidence="3 5" id="KW-1133">Transmembrane helix</keyword>
<dbReference type="InterPro" id="IPR007016">
    <property type="entry name" value="O-antigen_ligase-rel_domated"/>
</dbReference>
<keyword evidence="2 5" id="KW-0812">Transmembrane</keyword>
<evidence type="ECO:0000256" key="3">
    <source>
        <dbReference type="ARBA" id="ARBA00022989"/>
    </source>
</evidence>
<sequence length="430" mass="48625">MTDTRPSSSLARYGALLEKPLFFLIALFCFASASTALTGLMNVSFFMAVILWTGWLLCVRPTLPWRSGIFRLFMLLVLVFVVSLLLNGDWLANNLNEFKKDHLKPLLVFLVACSFIRREQQVRIILLGFVLGFALRSLLVLAYYGLDLAWLAPYRRGYAMDAVFYLSLTSVLLLYGQDWLSRRWRVLLVVMWGVEMLNLVLHQSRTPLLVIVASLLLLLLLNGSWRKSLLLLLGCVISAAGLFAAKPELWQRYASTFRSDTYQQDPALLERQGIWVATDFLIRQQPVLGYGPGWRKLALLARHEQLLKYLQAGTHPRNRSAYLYFTGRAYPYGKANPHSLYFQVALETGLLGLLVYLSFLLAILWLAFRQVWRQTVRHPVASSLLVIIPAFLLVGFANGMWANAVLLMMLAGMLLSQVVLRSGSSSGKLA</sequence>
<name>A0A495BL31_VOGIN</name>
<feature type="transmembrane region" description="Helical" evidence="5">
    <location>
        <begin position="380"/>
        <end position="397"/>
    </location>
</feature>
<evidence type="ECO:0000256" key="2">
    <source>
        <dbReference type="ARBA" id="ARBA00022692"/>
    </source>
</evidence>
<evidence type="ECO:0000256" key="4">
    <source>
        <dbReference type="ARBA" id="ARBA00023136"/>
    </source>
</evidence>
<protein>
    <submittedName>
        <fullName evidence="7">O-antigen ligase</fullName>
    </submittedName>
</protein>
<evidence type="ECO:0000256" key="1">
    <source>
        <dbReference type="ARBA" id="ARBA00004141"/>
    </source>
</evidence>
<organism evidence="7 8">
    <name type="scientific">Vogesella indigofera</name>
    <name type="common">Pseudomonas indigofera</name>
    <dbReference type="NCBI Taxonomy" id="45465"/>
    <lineage>
        <taxon>Bacteria</taxon>
        <taxon>Pseudomonadati</taxon>
        <taxon>Pseudomonadota</taxon>
        <taxon>Betaproteobacteria</taxon>
        <taxon>Neisseriales</taxon>
        <taxon>Chromobacteriaceae</taxon>
        <taxon>Vogesella</taxon>
    </lineage>
</organism>
<evidence type="ECO:0000256" key="5">
    <source>
        <dbReference type="SAM" id="Phobius"/>
    </source>
</evidence>
<feature type="domain" description="O-antigen ligase-related" evidence="6">
    <location>
        <begin position="197"/>
        <end position="357"/>
    </location>
</feature>